<dbReference type="SUPFAM" id="SSF90123">
    <property type="entry name" value="ABC transporter transmembrane region"/>
    <property type="match status" value="1"/>
</dbReference>
<dbReference type="GO" id="GO:0016887">
    <property type="term" value="F:ATP hydrolysis activity"/>
    <property type="evidence" value="ECO:0007669"/>
    <property type="project" value="InterPro"/>
</dbReference>
<keyword evidence="7 8" id="KW-0472">Membrane</keyword>
<dbReference type="InParanoid" id="A0A7M7L601"/>
<dbReference type="PROSITE" id="PS50929">
    <property type="entry name" value="ABC_TM1F"/>
    <property type="match status" value="1"/>
</dbReference>
<dbReference type="InterPro" id="IPR027417">
    <property type="entry name" value="P-loop_NTPase"/>
</dbReference>
<dbReference type="AlphaFoldDB" id="A0A7M7L601"/>
<dbReference type="GO" id="GO:0007031">
    <property type="term" value="P:peroxisome organization"/>
    <property type="evidence" value="ECO:0007669"/>
    <property type="project" value="TreeGrafter"/>
</dbReference>
<dbReference type="OMA" id="YNYQAYV"/>
<keyword evidence="12" id="KW-1185">Reference proteome</keyword>
<evidence type="ECO:0000259" key="9">
    <source>
        <dbReference type="PROSITE" id="PS50893"/>
    </source>
</evidence>
<evidence type="ECO:0000256" key="2">
    <source>
        <dbReference type="ARBA" id="ARBA00022448"/>
    </source>
</evidence>
<feature type="transmembrane region" description="Helical" evidence="8">
    <location>
        <begin position="312"/>
        <end position="336"/>
    </location>
</feature>
<dbReference type="InterPro" id="IPR003593">
    <property type="entry name" value="AAA+_ATPase"/>
</dbReference>
<dbReference type="Pfam" id="PF00005">
    <property type="entry name" value="ABC_tran"/>
    <property type="match status" value="1"/>
</dbReference>
<dbReference type="PROSITE" id="PS00211">
    <property type="entry name" value="ABC_TRANSPORTER_1"/>
    <property type="match status" value="1"/>
</dbReference>
<feature type="domain" description="ABC transporter" evidence="9">
    <location>
        <begin position="369"/>
        <end position="590"/>
    </location>
</feature>
<dbReference type="InterPro" id="IPR003439">
    <property type="entry name" value="ABC_transporter-like_ATP-bd"/>
</dbReference>
<dbReference type="Pfam" id="PF06472">
    <property type="entry name" value="ABC_membrane_2"/>
    <property type="match status" value="1"/>
</dbReference>
<dbReference type="PROSITE" id="PS50893">
    <property type="entry name" value="ABC_TRANSPORTER_2"/>
    <property type="match status" value="1"/>
</dbReference>
<keyword evidence="6 8" id="KW-1133">Transmembrane helix</keyword>
<dbReference type="InterPro" id="IPR036640">
    <property type="entry name" value="ABC1_TM_sf"/>
</dbReference>
<protein>
    <submittedName>
        <fullName evidence="11">Uncharacterized protein</fullName>
    </submittedName>
</protein>
<evidence type="ECO:0000313" key="12">
    <source>
        <dbReference type="Proteomes" id="UP000594260"/>
    </source>
</evidence>
<feature type="transmembrane region" description="Helical" evidence="8">
    <location>
        <begin position="155"/>
        <end position="175"/>
    </location>
</feature>
<comment type="similarity">
    <text evidence="1">Belongs to the ABC transporter superfamily. ABCD family. Peroxisomal fatty acyl CoA transporter (TC 3.A.1.203) subfamily.</text>
</comment>
<dbReference type="Gene3D" id="1.20.1560.10">
    <property type="entry name" value="ABC transporter type 1, transmembrane domain"/>
    <property type="match status" value="1"/>
</dbReference>
<keyword evidence="2" id="KW-0813">Transport</keyword>
<dbReference type="GO" id="GO:0140359">
    <property type="term" value="F:ABC-type transporter activity"/>
    <property type="evidence" value="ECO:0007669"/>
    <property type="project" value="InterPro"/>
</dbReference>
<reference evidence="11" key="1">
    <citation type="submission" date="2021-01" db="UniProtKB">
        <authorList>
            <consortium name="EnsemblMetazoa"/>
        </authorList>
    </citation>
    <scope>IDENTIFICATION</scope>
</reference>
<dbReference type="RefSeq" id="XP_022671062.1">
    <property type="nucleotide sequence ID" value="XM_022815327.1"/>
</dbReference>
<evidence type="ECO:0000256" key="3">
    <source>
        <dbReference type="ARBA" id="ARBA00022692"/>
    </source>
</evidence>
<name>A0A7M7L601_VARDE</name>
<feature type="domain" description="ABC transmembrane type-1" evidence="10">
    <location>
        <begin position="45"/>
        <end position="233"/>
    </location>
</feature>
<proteinExistence type="inferred from homology"/>
<dbReference type="GO" id="GO:0015910">
    <property type="term" value="P:long-chain fatty acid import into peroxisome"/>
    <property type="evidence" value="ECO:0007669"/>
    <property type="project" value="TreeGrafter"/>
</dbReference>
<dbReference type="Gene3D" id="3.40.50.300">
    <property type="entry name" value="P-loop containing nucleotide triphosphate hydrolases"/>
    <property type="match status" value="1"/>
</dbReference>
<feature type="transmembrane region" description="Helical" evidence="8">
    <location>
        <begin position="280"/>
        <end position="300"/>
    </location>
</feature>
<dbReference type="PANTHER" id="PTHR11384">
    <property type="entry name" value="ATP-BINDING CASSETTE, SUB-FAMILY D MEMBER"/>
    <property type="match status" value="1"/>
</dbReference>
<dbReference type="OrthoDB" id="422637at2759"/>
<organism evidence="11 12">
    <name type="scientific">Varroa destructor</name>
    <name type="common">Honeybee mite</name>
    <dbReference type="NCBI Taxonomy" id="109461"/>
    <lineage>
        <taxon>Eukaryota</taxon>
        <taxon>Metazoa</taxon>
        <taxon>Ecdysozoa</taxon>
        <taxon>Arthropoda</taxon>
        <taxon>Chelicerata</taxon>
        <taxon>Arachnida</taxon>
        <taxon>Acari</taxon>
        <taxon>Parasitiformes</taxon>
        <taxon>Mesostigmata</taxon>
        <taxon>Gamasina</taxon>
        <taxon>Dermanyssoidea</taxon>
        <taxon>Varroidae</taxon>
        <taxon>Varroa</taxon>
    </lineage>
</organism>
<dbReference type="GO" id="GO:0006635">
    <property type="term" value="P:fatty acid beta-oxidation"/>
    <property type="evidence" value="ECO:0007669"/>
    <property type="project" value="TreeGrafter"/>
</dbReference>
<evidence type="ECO:0000256" key="5">
    <source>
        <dbReference type="ARBA" id="ARBA00022840"/>
    </source>
</evidence>
<accession>A0A7M7L601</accession>
<keyword evidence="4" id="KW-0547">Nucleotide-binding</keyword>
<evidence type="ECO:0000256" key="6">
    <source>
        <dbReference type="ARBA" id="ARBA00022989"/>
    </source>
</evidence>
<dbReference type="PANTHER" id="PTHR11384:SF59">
    <property type="entry name" value="LYSOSOMAL COBALAMIN TRANSPORTER ABCD4"/>
    <property type="match status" value="1"/>
</dbReference>
<dbReference type="GO" id="GO:0042760">
    <property type="term" value="P:very long-chain fatty acid catabolic process"/>
    <property type="evidence" value="ECO:0007669"/>
    <property type="project" value="TreeGrafter"/>
</dbReference>
<dbReference type="GO" id="GO:0005324">
    <property type="term" value="F:long-chain fatty acid transmembrane transporter activity"/>
    <property type="evidence" value="ECO:0007669"/>
    <property type="project" value="TreeGrafter"/>
</dbReference>
<evidence type="ECO:0000256" key="4">
    <source>
        <dbReference type="ARBA" id="ARBA00022741"/>
    </source>
</evidence>
<keyword evidence="3 8" id="KW-0812">Transmembrane</keyword>
<dbReference type="KEGG" id="vde:111254458"/>
<dbReference type="SMART" id="SM00382">
    <property type="entry name" value="AAA"/>
    <property type="match status" value="1"/>
</dbReference>
<dbReference type="EnsemblMetazoa" id="XM_022815327">
    <property type="protein sequence ID" value="XP_022671062"/>
    <property type="gene ID" value="LOC111254458"/>
</dbReference>
<dbReference type="SUPFAM" id="SSF52540">
    <property type="entry name" value="P-loop containing nucleoside triphosphate hydrolases"/>
    <property type="match status" value="1"/>
</dbReference>
<evidence type="ECO:0000313" key="11">
    <source>
        <dbReference type="EnsemblMetazoa" id="XP_022671062"/>
    </source>
</evidence>
<dbReference type="InterPro" id="IPR011527">
    <property type="entry name" value="ABC1_TM_dom"/>
</dbReference>
<dbReference type="GeneID" id="111254458"/>
<evidence type="ECO:0000259" key="10">
    <source>
        <dbReference type="PROSITE" id="PS50929"/>
    </source>
</evidence>
<dbReference type="Proteomes" id="UP000594260">
    <property type="component" value="Unplaced"/>
</dbReference>
<dbReference type="GO" id="GO:0005524">
    <property type="term" value="F:ATP binding"/>
    <property type="evidence" value="ECO:0007669"/>
    <property type="project" value="UniProtKB-KW"/>
</dbReference>
<evidence type="ECO:0000256" key="7">
    <source>
        <dbReference type="ARBA" id="ARBA00023136"/>
    </source>
</evidence>
<keyword evidence="5" id="KW-0067">ATP-binding</keyword>
<dbReference type="InterPro" id="IPR017871">
    <property type="entry name" value="ABC_transporter-like_CS"/>
</dbReference>
<dbReference type="InterPro" id="IPR050835">
    <property type="entry name" value="ABC_transporter_sub-D"/>
</dbReference>
<feature type="transmembrane region" description="Helical" evidence="8">
    <location>
        <begin position="82"/>
        <end position="111"/>
    </location>
</feature>
<dbReference type="GO" id="GO:0005778">
    <property type="term" value="C:peroxisomal membrane"/>
    <property type="evidence" value="ECO:0007669"/>
    <property type="project" value="TreeGrafter"/>
</dbReference>
<evidence type="ECO:0000256" key="1">
    <source>
        <dbReference type="ARBA" id="ARBA00008575"/>
    </source>
</evidence>
<feature type="transmembrane region" description="Helical" evidence="8">
    <location>
        <begin position="181"/>
        <end position="200"/>
    </location>
</feature>
<evidence type="ECO:0000256" key="8">
    <source>
        <dbReference type="SAM" id="Phobius"/>
    </source>
</evidence>
<sequence>MPPAEVKVDLKDVEYSKLPNIIVELWNIFMTVFRQSKLFCSFLPLLCILEGIDQALDYQQGMIMGDLIGSVSRRDTPAFSTLMAWIAGISLLDAVVSTFKGFLTGYATVMFRQILTRKLHKKYFRQHNFYKVNCRKPISNPDQRIGSDVEVLGDYLCWMISTILTTPFTITYYVFQVGLGLGWIYPFIIVGYFFLVVLFSKILRKPIVPRVCKVKKMEGRFRQQHLDVVENAERIAFVHGGDEAEYAYTEMTFKKLLRASKIVQFLYIPVYFVMRLDNRMVYVVTYIICGTHIFAMKNDLSESEISSEWTKIVFVVSNLGWICHKYVYIISFLIYIEAMIRRVSELMAGMDDTSSIINEQGTHDEEPHYSVRNLTIVGPNGRTLIDRLNLEIGVRKNILVAGPSNIGKTSLLRVLRKLWSPTEGQVCFIGQSSSVMYVAQQVFFGDACSTLRKTIIYPLSRHSADDEPVIKQILKILRLCHVLKSVDGDLDKELEGALTVLSSGERQRLALARVLFHRPRIVFLDEATNALDKELVEIFFEECRISGVTTVTVSHNRESLYQFHNHVLEISRDGTWRFEPTVNYLNKRSV</sequence>